<proteinExistence type="predicted"/>
<feature type="coiled-coil region" evidence="1">
    <location>
        <begin position="437"/>
        <end position="464"/>
    </location>
</feature>
<keyword evidence="5" id="KW-1185">Reference proteome</keyword>
<dbReference type="InterPro" id="IPR013783">
    <property type="entry name" value="Ig-like_fold"/>
</dbReference>
<sequence length="541" mass="60216">MVSLIAASSARFTVSHKPISYLNPPRFFPIVFVISPPKRQYPLHPRGKHVRHKKQNQLLFEFSDSFEVARMCRRWEGGGDPALELEVLELMKNSKNPDKFPSKRELIEAGRGDLVEAILKRGGWMSIGWEDDKPEGDKIEGELARNLEFEFETNGENVCEGEGRSGSDSELNGGKIPEGISFLGNSSPAASSSGRSLEMAVECESGIEGILKRLERQRLLSFGLHMRRNGGINHESRNLDKDEQSGGVSKDVDSCHSERNRLVSLGDDGSLFRSNGLSGSRSDLSSSSLQSDTCRTWGIHRAGSSDTEFEAAEINFGGKANLRRRDKCEGDEIVATTDIEEPVEQREDFESCVEQITQGDVKTRLRHLEAELSSALGSLRSNTANLSEKVNGHLSEDLRQLSDASEFQETEIMHAQSKLRSLRAKLAILDGKMALAIIDAQKILDEKQKRINDARRAVQLLQTTCVVWPNAGSEVLLAGSFDGWATQRTMERSSTGIFSLQLKLYPGRYEIKFIVDGSWRVDPHRPIVNNNGFENNLLIIT</sequence>
<evidence type="ECO:0000313" key="4">
    <source>
        <dbReference type="EMBL" id="KAJ8445425.1"/>
    </source>
</evidence>
<accession>A0A9Q1QMD9</accession>
<evidence type="ECO:0000256" key="2">
    <source>
        <dbReference type="SAM" id="MobiDB-lite"/>
    </source>
</evidence>
<dbReference type="InterPro" id="IPR014756">
    <property type="entry name" value="Ig_E-set"/>
</dbReference>
<organism evidence="4 5">
    <name type="scientific">Carnegiea gigantea</name>
    <dbReference type="NCBI Taxonomy" id="171969"/>
    <lineage>
        <taxon>Eukaryota</taxon>
        <taxon>Viridiplantae</taxon>
        <taxon>Streptophyta</taxon>
        <taxon>Embryophyta</taxon>
        <taxon>Tracheophyta</taxon>
        <taxon>Spermatophyta</taxon>
        <taxon>Magnoliopsida</taxon>
        <taxon>eudicotyledons</taxon>
        <taxon>Gunneridae</taxon>
        <taxon>Pentapetalae</taxon>
        <taxon>Caryophyllales</taxon>
        <taxon>Cactineae</taxon>
        <taxon>Cactaceae</taxon>
        <taxon>Cactoideae</taxon>
        <taxon>Echinocereeae</taxon>
        <taxon>Carnegiea</taxon>
    </lineage>
</organism>
<dbReference type="OrthoDB" id="531008at2759"/>
<dbReference type="InterPro" id="IPR032640">
    <property type="entry name" value="AMPK1_CBM"/>
</dbReference>
<evidence type="ECO:0000313" key="5">
    <source>
        <dbReference type="Proteomes" id="UP001153076"/>
    </source>
</evidence>
<dbReference type="CDD" id="cd02859">
    <property type="entry name" value="E_set_AMPKbeta_like_N"/>
    <property type="match status" value="1"/>
</dbReference>
<comment type="caution">
    <text evidence="4">The sequence shown here is derived from an EMBL/GenBank/DDBJ whole genome shotgun (WGS) entry which is preliminary data.</text>
</comment>
<evidence type="ECO:0000256" key="1">
    <source>
        <dbReference type="SAM" id="Coils"/>
    </source>
</evidence>
<gene>
    <name evidence="4" type="ORF">Cgig2_031238</name>
</gene>
<dbReference type="EMBL" id="JAKOGI010000077">
    <property type="protein sequence ID" value="KAJ8445425.1"/>
    <property type="molecule type" value="Genomic_DNA"/>
</dbReference>
<keyword evidence="1" id="KW-0175">Coiled coil</keyword>
<dbReference type="SUPFAM" id="SSF81296">
    <property type="entry name" value="E set domains"/>
    <property type="match status" value="1"/>
</dbReference>
<evidence type="ECO:0000259" key="3">
    <source>
        <dbReference type="Pfam" id="PF16561"/>
    </source>
</evidence>
<dbReference type="Gene3D" id="2.60.40.10">
    <property type="entry name" value="Immunoglobulins"/>
    <property type="match status" value="1"/>
</dbReference>
<protein>
    <recommendedName>
        <fullName evidence="3">AMP-activated protein kinase glycogen-binding domain-containing protein</fullName>
    </recommendedName>
</protein>
<name>A0A9Q1QMD9_9CARY</name>
<feature type="domain" description="AMP-activated protein kinase glycogen-binding" evidence="3">
    <location>
        <begin position="464"/>
        <end position="540"/>
    </location>
</feature>
<dbReference type="Proteomes" id="UP001153076">
    <property type="component" value="Unassembled WGS sequence"/>
</dbReference>
<dbReference type="PANTHER" id="PTHR47434:SF1">
    <property type="entry name" value="PROTEIN PTST HOMOLOG 2, CHLOROPLASTIC"/>
    <property type="match status" value="1"/>
</dbReference>
<feature type="region of interest" description="Disordered" evidence="2">
    <location>
        <begin position="231"/>
        <end position="254"/>
    </location>
</feature>
<dbReference type="AlphaFoldDB" id="A0A9Q1QMD9"/>
<reference evidence="4" key="1">
    <citation type="submission" date="2022-04" db="EMBL/GenBank/DDBJ databases">
        <title>Carnegiea gigantea Genome sequencing and assembly v2.</title>
        <authorList>
            <person name="Copetti D."/>
            <person name="Sanderson M.J."/>
            <person name="Burquez A."/>
            <person name="Wojciechowski M.F."/>
        </authorList>
    </citation>
    <scope>NUCLEOTIDE SEQUENCE</scope>
    <source>
        <strain evidence="4">SGP5-SGP5p</strain>
        <tissue evidence="4">Aerial part</tissue>
    </source>
</reference>
<dbReference type="GO" id="GO:0009507">
    <property type="term" value="C:chloroplast"/>
    <property type="evidence" value="ECO:0007669"/>
    <property type="project" value="UniProtKB-ARBA"/>
</dbReference>
<dbReference type="PANTHER" id="PTHR47434">
    <property type="entry name" value="PROTEIN PTST HOMOLOG 3, CHLOROPLASTIC"/>
    <property type="match status" value="1"/>
</dbReference>
<feature type="compositionally biased region" description="Basic and acidic residues" evidence="2">
    <location>
        <begin position="234"/>
        <end position="254"/>
    </location>
</feature>
<dbReference type="Pfam" id="PF16561">
    <property type="entry name" value="AMPK1_CBM"/>
    <property type="match status" value="1"/>
</dbReference>